<evidence type="ECO:0000256" key="2">
    <source>
        <dbReference type="SAM" id="SignalP"/>
    </source>
</evidence>
<sequence>MKKIILAAAAATVLGMGAFAIPTAAQAQGISVQIGQPPPPPRAERAPPPRRGYVWAPGHWEARHGRYAWTGGTWVRARPGYAYRAPEWREQDGRYVYRSGSWDRDRDGVPNQHDRRPDNPHRS</sequence>
<dbReference type="EMBL" id="JBBKZT010000030">
    <property type="protein sequence ID" value="MEJ8852057.1"/>
    <property type="molecule type" value="Genomic_DNA"/>
</dbReference>
<proteinExistence type="predicted"/>
<feature type="region of interest" description="Disordered" evidence="1">
    <location>
        <begin position="99"/>
        <end position="123"/>
    </location>
</feature>
<keyword evidence="4" id="KW-1185">Reference proteome</keyword>
<feature type="chain" id="PRO_5045648958" evidence="2">
    <location>
        <begin position="28"/>
        <end position="123"/>
    </location>
</feature>
<feature type="signal peptide" evidence="2">
    <location>
        <begin position="1"/>
        <end position="27"/>
    </location>
</feature>
<reference evidence="3 4" key="1">
    <citation type="submission" date="2024-03" db="EMBL/GenBank/DDBJ databases">
        <title>Novel species of the genus Variovorax.</title>
        <authorList>
            <person name="Liu Q."/>
            <person name="Xin Y.-H."/>
        </authorList>
    </citation>
    <scope>NUCLEOTIDE SEQUENCE [LARGE SCALE GENOMIC DNA]</scope>
    <source>
        <strain evidence="3 4">KACC 18900</strain>
    </source>
</reference>
<organism evidence="3 4">
    <name type="scientific">Variovorax rhizosphaerae</name>
    <dbReference type="NCBI Taxonomy" id="1836200"/>
    <lineage>
        <taxon>Bacteria</taxon>
        <taxon>Pseudomonadati</taxon>
        <taxon>Pseudomonadota</taxon>
        <taxon>Betaproteobacteria</taxon>
        <taxon>Burkholderiales</taxon>
        <taxon>Comamonadaceae</taxon>
        <taxon>Variovorax</taxon>
    </lineage>
</organism>
<keyword evidence="2" id="KW-0732">Signal</keyword>
<name>A0ABU8WWZ3_9BURK</name>
<comment type="caution">
    <text evidence="3">The sequence shown here is derived from an EMBL/GenBank/DDBJ whole genome shotgun (WGS) entry which is preliminary data.</text>
</comment>
<dbReference type="RefSeq" id="WP_340347912.1">
    <property type="nucleotide sequence ID" value="NZ_JBBKZT010000030.1"/>
</dbReference>
<gene>
    <name evidence="3" type="ORF">WKW82_35885</name>
</gene>
<accession>A0ABU8WWZ3</accession>
<dbReference type="Proteomes" id="UP001385892">
    <property type="component" value="Unassembled WGS sequence"/>
</dbReference>
<protein>
    <submittedName>
        <fullName evidence="3">YXWGXW repeat-containing protein</fullName>
    </submittedName>
</protein>
<dbReference type="Pfam" id="PF12779">
    <property type="entry name" value="WXXGXW"/>
    <property type="match status" value="2"/>
</dbReference>
<feature type="region of interest" description="Disordered" evidence="1">
    <location>
        <begin position="26"/>
        <end position="50"/>
    </location>
</feature>
<evidence type="ECO:0000313" key="4">
    <source>
        <dbReference type="Proteomes" id="UP001385892"/>
    </source>
</evidence>
<evidence type="ECO:0000313" key="3">
    <source>
        <dbReference type="EMBL" id="MEJ8852057.1"/>
    </source>
</evidence>
<evidence type="ECO:0000256" key="1">
    <source>
        <dbReference type="SAM" id="MobiDB-lite"/>
    </source>
</evidence>
<dbReference type="InterPro" id="IPR024447">
    <property type="entry name" value="YXWGXW_rpt"/>
</dbReference>